<dbReference type="InterPro" id="IPR005828">
    <property type="entry name" value="MFS_sugar_transport-like"/>
</dbReference>
<feature type="transmembrane region" description="Helical" evidence="8">
    <location>
        <begin position="253"/>
        <end position="273"/>
    </location>
</feature>
<dbReference type="GO" id="GO:0016020">
    <property type="term" value="C:membrane"/>
    <property type="evidence" value="ECO:0007669"/>
    <property type="project" value="UniProtKB-SubCell"/>
</dbReference>
<dbReference type="AlphaFoldDB" id="A0A498NGJ3"/>
<dbReference type="InterPro" id="IPR036259">
    <property type="entry name" value="MFS_trans_sf"/>
</dbReference>
<evidence type="ECO:0000256" key="5">
    <source>
        <dbReference type="ARBA" id="ARBA00022989"/>
    </source>
</evidence>
<dbReference type="PANTHER" id="PTHR23511">
    <property type="entry name" value="SYNAPTIC VESICLE GLYCOPROTEIN 2"/>
    <property type="match status" value="1"/>
</dbReference>
<dbReference type="Proteomes" id="UP000290572">
    <property type="component" value="Unassembled WGS sequence"/>
</dbReference>
<dbReference type="PANTHER" id="PTHR23511:SF5">
    <property type="entry name" value="MAJOR FACILITATOR-TYPE TRANSPORTER HXNZ-RELATED"/>
    <property type="match status" value="1"/>
</dbReference>
<keyword evidence="4 8" id="KW-0812">Transmembrane</keyword>
<evidence type="ECO:0000256" key="1">
    <source>
        <dbReference type="ARBA" id="ARBA00004141"/>
    </source>
</evidence>
<proteinExistence type="inferred from homology"/>
<dbReference type="GO" id="GO:0022857">
    <property type="term" value="F:transmembrane transporter activity"/>
    <property type="evidence" value="ECO:0007669"/>
    <property type="project" value="InterPro"/>
</dbReference>
<dbReference type="STRING" id="84645.A0A498NGJ3"/>
<dbReference type="InterPro" id="IPR011701">
    <property type="entry name" value="MFS"/>
</dbReference>
<gene>
    <name evidence="9" type="ORF">ROHU_017527</name>
</gene>
<dbReference type="Pfam" id="PF07690">
    <property type="entry name" value="MFS_1"/>
    <property type="match status" value="1"/>
</dbReference>
<organism evidence="9 10">
    <name type="scientific">Labeo rohita</name>
    <name type="common">Indian major carp</name>
    <name type="synonym">Cyprinus rohita</name>
    <dbReference type="NCBI Taxonomy" id="84645"/>
    <lineage>
        <taxon>Eukaryota</taxon>
        <taxon>Metazoa</taxon>
        <taxon>Chordata</taxon>
        <taxon>Craniata</taxon>
        <taxon>Vertebrata</taxon>
        <taxon>Euteleostomi</taxon>
        <taxon>Actinopterygii</taxon>
        <taxon>Neopterygii</taxon>
        <taxon>Teleostei</taxon>
        <taxon>Ostariophysi</taxon>
        <taxon>Cypriniformes</taxon>
        <taxon>Cyprinidae</taxon>
        <taxon>Labeoninae</taxon>
        <taxon>Labeonini</taxon>
        <taxon>Labeo</taxon>
    </lineage>
</organism>
<dbReference type="Gene3D" id="1.20.1250.20">
    <property type="entry name" value="MFS general substrate transporter like domains"/>
    <property type="match status" value="1"/>
</dbReference>
<name>A0A498NGJ3_LABRO</name>
<comment type="caution">
    <text evidence="9">The sequence shown here is derived from an EMBL/GenBank/DDBJ whole genome shotgun (WGS) entry which is preliminary data.</text>
</comment>
<reference evidence="9 10" key="1">
    <citation type="submission" date="2018-03" db="EMBL/GenBank/DDBJ databases">
        <title>Draft genome sequence of Rohu Carp (Labeo rohita).</title>
        <authorList>
            <person name="Das P."/>
            <person name="Kushwaha B."/>
            <person name="Joshi C.G."/>
            <person name="Kumar D."/>
            <person name="Nagpure N.S."/>
            <person name="Sahoo L."/>
            <person name="Das S.P."/>
            <person name="Bit A."/>
            <person name="Patnaik S."/>
            <person name="Meher P.K."/>
            <person name="Jayasankar P."/>
            <person name="Koringa P.G."/>
            <person name="Patel N.V."/>
            <person name="Hinsu A.T."/>
            <person name="Kumar R."/>
            <person name="Pandey M."/>
            <person name="Agarwal S."/>
            <person name="Srivastava S."/>
            <person name="Singh M."/>
            <person name="Iquebal M.A."/>
            <person name="Jaiswal S."/>
            <person name="Angadi U.B."/>
            <person name="Kumar N."/>
            <person name="Raza M."/>
            <person name="Shah T.M."/>
            <person name="Rai A."/>
            <person name="Jena J.K."/>
        </authorList>
    </citation>
    <scope>NUCLEOTIDE SEQUENCE [LARGE SCALE GENOMIC DNA]</scope>
    <source>
        <strain evidence="9">DASCIFA01</strain>
        <tissue evidence="9">Testis</tissue>
    </source>
</reference>
<keyword evidence="5 8" id="KW-1133">Transmembrane helix</keyword>
<sequence length="490" mass="54485">MPVIRLPHKGCRLVVKFRRTGESTRSEDECGGREEVLHVEGGRTDMESVSLADGAPVPREFANPTDDTFMVEDAVEAIGFGTFQWKLSILTGLSWMADAMEMMILSILAPQLHWFEDECIMDPVLWPTQCICTYIWMDPVPQSSGGLRDWRGSTIIFWALGTVFEVLLAILVMPTLGWRWLLALSTIPLFIFAFLCFWLPESARYDVLTGNQEKALNTLKRIAAENNVPMPLGKLIVARQEDRGKIQDLFSPHFRWTTILLWFIWFSNAFSYYGVVLLTTELFQEGGACGEAKGSKMEPGCSLECKYLNSDDYKDLLWTTLSEFPGLLVTLWAIDRLGRRKTMALCFFVFSLCIVPLYACVGRTSLTVFIFIARAFIAGGFQAAYVYTPEVYPTATRALGLGTSSGMARVGALITPFVAQVMLESSVYLTLSVYCCCCLLAAIASCALPIETTGRGLQESSHREWGQEMMGRASDHSPGGIPHSSSGSQD</sequence>
<feature type="transmembrane region" description="Helical" evidence="8">
    <location>
        <begin position="155"/>
        <end position="174"/>
    </location>
</feature>
<keyword evidence="10" id="KW-1185">Reference proteome</keyword>
<comment type="similarity">
    <text evidence="2">Belongs to the major facilitator superfamily.</text>
</comment>
<evidence type="ECO:0000313" key="9">
    <source>
        <dbReference type="EMBL" id="RXN30857.1"/>
    </source>
</evidence>
<comment type="subcellular location">
    <subcellularLocation>
        <location evidence="1">Membrane</location>
        <topology evidence="1">Multi-pass membrane protein</topology>
    </subcellularLocation>
</comment>
<feature type="transmembrane region" description="Helical" evidence="8">
    <location>
        <begin position="180"/>
        <end position="199"/>
    </location>
</feature>
<feature type="compositionally biased region" description="Low complexity" evidence="7">
    <location>
        <begin position="476"/>
        <end position="490"/>
    </location>
</feature>
<evidence type="ECO:0000256" key="3">
    <source>
        <dbReference type="ARBA" id="ARBA00022448"/>
    </source>
</evidence>
<feature type="transmembrane region" description="Helical" evidence="8">
    <location>
        <begin position="399"/>
        <end position="419"/>
    </location>
</feature>
<evidence type="ECO:0000256" key="8">
    <source>
        <dbReference type="SAM" id="Phobius"/>
    </source>
</evidence>
<evidence type="ECO:0000313" key="10">
    <source>
        <dbReference type="Proteomes" id="UP000290572"/>
    </source>
</evidence>
<feature type="region of interest" description="Disordered" evidence="7">
    <location>
        <begin position="459"/>
        <end position="490"/>
    </location>
</feature>
<evidence type="ECO:0000256" key="2">
    <source>
        <dbReference type="ARBA" id="ARBA00008335"/>
    </source>
</evidence>
<protein>
    <submittedName>
        <fullName evidence="9">Synaptic vesicle 2-related</fullName>
    </submittedName>
</protein>
<dbReference type="EMBL" id="QBIY01011545">
    <property type="protein sequence ID" value="RXN30857.1"/>
    <property type="molecule type" value="Genomic_DNA"/>
</dbReference>
<feature type="transmembrane region" description="Helical" evidence="8">
    <location>
        <begin position="365"/>
        <end position="387"/>
    </location>
</feature>
<keyword evidence="3" id="KW-0813">Transport</keyword>
<dbReference type="SUPFAM" id="SSF103473">
    <property type="entry name" value="MFS general substrate transporter"/>
    <property type="match status" value="1"/>
</dbReference>
<dbReference type="Pfam" id="PF00083">
    <property type="entry name" value="Sugar_tr"/>
    <property type="match status" value="1"/>
</dbReference>
<feature type="transmembrane region" description="Helical" evidence="8">
    <location>
        <begin position="431"/>
        <end position="450"/>
    </location>
</feature>
<accession>A0A498NGJ3</accession>
<evidence type="ECO:0000256" key="7">
    <source>
        <dbReference type="SAM" id="MobiDB-lite"/>
    </source>
</evidence>
<feature type="transmembrane region" description="Helical" evidence="8">
    <location>
        <begin position="342"/>
        <end position="359"/>
    </location>
</feature>
<keyword evidence="6 8" id="KW-0472">Membrane</keyword>
<evidence type="ECO:0000256" key="6">
    <source>
        <dbReference type="ARBA" id="ARBA00023136"/>
    </source>
</evidence>
<evidence type="ECO:0000256" key="4">
    <source>
        <dbReference type="ARBA" id="ARBA00022692"/>
    </source>
</evidence>